<evidence type="ECO:0008006" key="3">
    <source>
        <dbReference type="Google" id="ProtNLM"/>
    </source>
</evidence>
<evidence type="ECO:0000313" key="1">
    <source>
        <dbReference type="EMBL" id="KNF06561.1"/>
    </source>
</evidence>
<organism evidence="1 2">
    <name type="scientific">Puccinia striiformis f. sp. tritici PST-78</name>
    <dbReference type="NCBI Taxonomy" id="1165861"/>
    <lineage>
        <taxon>Eukaryota</taxon>
        <taxon>Fungi</taxon>
        <taxon>Dikarya</taxon>
        <taxon>Basidiomycota</taxon>
        <taxon>Pucciniomycotina</taxon>
        <taxon>Pucciniomycetes</taxon>
        <taxon>Pucciniales</taxon>
        <taxon>Pucciniaceae</taxon>
        <taxon>Puccinia</taxon>
    </lineage>
</organism>
<dbReference type="EMBL" id="AJIL01000003">
    <property type="protein sequence ID" value="KNF06561.1"/>
    <property type="molecule type" value="Genomic_DNA"/>
</dbReference>
<reference evidence="2" key="1">
    <citation type="submission" date="2014-03" db="EMBL/GenBank/DDBJ databases">
        <title>The Genome Sequence of Puccinia striiformis f. sp. tritici PST-78.</title>
        <authorList>
            <consortium name="The Broad Institute Genome Sequencing Platform"/>
            <person name="Cuomo C."/>
            <person name="Hulbert S."/>
            <person name="Chen X."/>
            <person name="Walker B."/>
            <person name="Young S.K."/>
            <person name="Zeng Q."/>
            <person name="Gargeya S."/>
            <person name="Fitzgerald M."/>
            <person name="Haas B."/>
            <person name="Abouelleil A."/>
            <person name="Alvarado L."/>
            <person name="Arachchi H.M."/>
            <person name="Berlin A.M."/>
            <person name="Chapman S.B."/>
            <person name="Goldberg J."/>
            <person name="Griggs A."/>
            <person name="Gujja S."/>
            <person name="Hansen M."/>
            <person name="Howarth C."/>
            <person name="Imamovic A."/>
            <person name="Larimer J."/>
            <person name="McCowan C."/>
            <person name="Montmayeur A."/>
            <person name="Murphy C."/>
            <person name="Neiman D."/>
            <person name="Pearson M."/>
            <person name="Priest M."/>
            <person name="Roberts A."/>
            <person name="Saif S."/>
            <person name="Shea T."/>
            <person name="Sisk P."/>
            <person name="Sykes S."/>
            <person name="Wortman J."/>
            <person name="Nusbaum C."/>
            <person name="Birren B."/>
        </authorList>
    </citation>
    <scope>NUCLEOTIDE SEQUENCE [LARGE SCALE GENOMIC DNA]</scope>
    <source>
        <strain evidence="2">race PST-78</strain>
    </source>
</reference>
<comment type="caution">
    <text evidence="1">The sequence shown here is derived from an EMBL/GenBank/DDBJ whole genome shotgun (WGS) entry which is preliminary data.</text>
</comment>
<dbReference type="AlphaFoldDB" id="A0A0L0W4W0"/>
<dbReference type="Proteomes" id="UP000054564">
    <property type="component" value="Unassembled WGS sequence"/>
</dbReference>
<name>A0A0L0W4W0_9BASI</name>
<dbReference type="OrthoDB" id="10599492at2759"/>
<sequence>MVSGDMRCLVVIPFLTPYYPISEEFPTHYYISSFKAPTTVAYMARYEEPQGGGMRRLTSGTCAHFIRYRSACKHMYYLAREYSLLVVENTVEITLTLQDPTDNSQIGPAAPPMETARPAKRKQSARAALIYPWRLLTLKSTWLILAGSALVAIKESALLLKDIKNRRLVVSKASSQAVWDFKDASESLLIAVGSKSSRPFQHKRSQFPGVLVVRCLPRDEVDVLMIQIYEAGYKTLKKLEGLVSHKDHLKDLLPNVSVGDMEELKARCWAFLGTAEDSLPALSQKRQRRKGIQMGTLTCTYYLL</sequence>
<protein>
    <recommendedName>
        <fullName evidence="3">SWIM-type domain-containing protein</fullName>
    </recommendedName>
</protein>
<proteinExistence type="predicted"/>
<keyword evidence="2" id="KW-1185">Reference proteome</keyword>
<evidence type="ECO:0000313" key="2">
    <source>
        <dbReference type="Proteomes" id="UP000054564"/>
    </source>
</evidence>
<gene>
    <name evidence="1" type="ORF">PSTG_00434</name>
</gene>
<accession>A0A0L0W4W0</accession>